<evidence type="ECO:0008006" key="10">
    <source>
        <dbReference type="Google" id="ProtNLM"/>
    </source>
</evidence>
<dbReference type="EMBL" id="PEVA01000146">
    <property type="protein sequence ID" value="PIV08310.1"/>
    <property type="molecule type" value="Genomic_DNA"/>
</dbReference>
<evidence type="ECO:0000313" key="9">
    <source>
        <dbReference type="Proteomes" id="UP000230119"/>
    </source>
</evidence>
<dbReference type="InterPro" id="IPR019931">
    <property type="entry name" value="LPXTG_anchor"/>
</dbReference>
<sequence>MSKKLSWLLIIFVAFFFFGFVPSVFATTFDLIPPGGTLVRGQDITFTINIDTEGVAVTSTQAGITYDSTLLQYVNVTAGAAMNSVVADTTTYGTGKVLFTGTNNAGFNGTGVFATVVFTIIAQSSGSTEICTLWLPEPTPTLGPSPTVGPTPTLGPSPTPGPTLPPQPTALPQTGTTNSRNTAIIFGILFLAGAGGIYYLSQNQKYSAPRSTAKKHGDTHKSES</sequence>
<keyword evidence="3" id="KW-0572">Peptidoglycan-anchor</keyword>
<dbReference type="CDD" id="cd08547">
    <property type="entry name" value="Type_II_cohesin"/>
    <property type="match status" value="1"/>
</dbReference>
<gene>
    <name evidence="8" type="ORF">COS52_03355</name>
</gene>
<feature type="domain" description="Gram-positive cocci surface proteins LPxTG" evidence="6">
    <location>
        <begin position="169"/>
        <end position="200"/>
    </location>
</feature>
<protein>
    <recommendedName>
        <fullName evidence="10">Cohesin domain-containing protein</fullName>
    </recommendedName>
</protein>
<dbReference type="InterPro" id="IPR002102">
    <property type="entry name" value="Cohesin_dom"/>
</dbReference>
<dbReference type="Proteomes" id="UP000230119">
    <property type="component" value="Unassembled WGS sequence"/>
</dbReference>
<feature type="region of interest" description="Disordered" evidence="4">
    <location>
        <begin position="141"/>
        <end position="176"/>
    </location>
</feature>
<dbReference type="NCBIfam" id="TIGR01167">
    <property type="entry name" value="LPXTG_anchor"/>
    <property type="match status" value="1"/>
</dbReference>
<keyword evidence="5" id="KW-1133">Transmembrane helix</keyword>
<evidence type="ECO:0000256" key="5">
    <source>
        <dbReference type="SAM" id="Phobius"/>
    </source>
</evidence>
<dbReference type="SUPFAM" id="SSF49384">
    <property type="entry name" value="Carbohydrate-binding domain"/>
    <property type="match status" value="1"/>
</dbReference>
<evidence type="ECO:0000256" key="2">
    <source>
        <dbReference type="ARBA" id="ARBA00022525"/>
    </source>
</evidence>
<evidence type="ECO:0000256" key="1">
    <source>
        <dbReference type="ARBA" id="ARBA00022512"/>
    </source>
</evidence>
<dbReference type="InterPro" id="IPR008965">
    <property type="entry name" value="CBM2/CBM3_carb-bd_dom_sf"/>
</dbReference>
<proteinExistence type="predicted"/>
<evidence type="ECO:0000313" key="8">
    <source>
        <dbReference type="EMBL" id="PIV08310.1"/>
    </source>
</evidence>
<dbReference type="GO" id="GO:0030246">
    <property type="term" value="F:carbohydrate binding"/>
    <property type="evidence" value="ECO:0007669"/>
    <property type="project" value="InterPro"/>
</dbReference>
<evidence type="ECO:0000256" key="4">
    <source>
        <dbReference type="SAM" id="MobiDB-lite"/>
    </source>
</evidence>
<evidence type="ECO:0000259" key="7">
    <source>
        <dbReference type="Pfam" id="PF00963"/>
    </source>
</evidence>
<keyword evidence="5" id="KW-0472">Membrane</keyword>
<dbReference type="AlphaFoldDB" id="A0A2M7BS58"/>
<feature type="transmembrane region" description="Helical" evidence="5">
    <location>
        <begin position="183"/>
        <end position="201"/>
    </location>
</feature>
<comment type="caution">
    <text evidence="8">The sequence shown here is derived from an EMBL/GenBank/DDBJ whole genome shotgun (WGS) entry which is preliminary data.</text>
</comment>
<keyword evidence="5" id="KW-0812">Transmembrane</keyword>
<name>A0A2M7BS58_9BACT</name>
<keyword evidence="1" id="KW-0134">Cell wall</keyword>
<feature type="compositionally biased region" description="Pro residues" evidence="4">
    <location>
        <begin position="141"/>
        <end position="169"/>
    </location>
</feature>
<dbReference type="Gene3D" id="2.60.40.680">
    <property type="match status" value="1"/>
</dbReference>
<dbReference type="Pfam" id="PF00746">
    <property type="entry name" value="Gram_pos_anchor"/>
    <property type="match status" value="1"/>
</dbReference>
<dbReference type="GO" id="GO:0000272">
    <property type="term" value="P:polysaccharide catabolic process"/>
    <property type="evidence" value="ECO:0007669"/>
    <property type="project" value="InterPro"/>
</dbReference>
<evidence type="ECO:0000259" key="6">
    <source>
        <dbReference type="Pfam" id="PF00746"/>
    </source>
</evidence>
<reference evidence="9" key="1">
    <citation type="submission" date="2017-09" db="EMBL/GenBank/DDBJ databases">
        <title>Depth-based differentiation of microbial function through sediment-hosted aquifers and enrichment of novel symbionts in the deep terrestrial subsurface.</title>
        <authorList>
            <person name="Probst A.J."/>
            <person name="Ladd B."/>
            <person name="Jarett J.K."/>
            <person name="Geller-Mcgrath D.E."/>
            <person name="Sieber C.M.K."/>
            <person name="Emerson J.B."/>
            <person name="Anantharaman K."/>
            <person name="Thomas B.C."/>
            <person name="Malmstrom R."/>
            <person name="Stieglmeier M."/>
            <person name="Klingl A."/>
            <person name="Woyke T."/>
            <person name="Ryan C.M."/>
            <person name="Banfield J.F."/>
        </authorList>
    </citation>
    <scope>NUCLEOTIDE SEQUENCE [LARGE SCALE GENOMIC DNA]</scope>
</reference>
<evidence type="ECO:0000256" key="3">
    <source>
        <dbReference type="ARBA" id="ARBA00023088"/>
    </source>
</evidence>
<feature type="domain" description="Cohesin" evidence="7">
    <location>
        <begin position="41"/>
        <end position="130"/>
    </location>
</feature>
<organism evidence="8 9">
    <name type="scientific">Candidatus Roizmanbacteria bacterium CG03_land_8_20_14_0_80_39_12</name>
    <dbReference type="NCBI Taxonomy" id="1974847"/>
    <lineage>
        <taxon>Bacteria</taxon>
        <taxon>Candidatus Roizmaniibacteriota</taxon>
    </lineage>
</organism>
<accession>A0A2M7BS58</accession>
<keyword evidence="2" id="KW-0964">Secreted</keyword>
<dbReference type="Pfam" id="PF00963">
    <property type="entry name" value="Cohesin"/>
    <property type="match status" value="1"/>
</dbReference>